<dbReference type="AlphaFoldDB" id="A0A853BMT6"/>
<gene>
    <name evidence="1" type="ORF">HNR12_002183</name>
</gene>
<sequence>MPTTDTTETAVISVDDTDFEKAARADDADLPDGWVQLVIPGMEDL</sequence>
<dbReference type="RefSeq" id="WP_179767357.1">
    <property type="nucleotide sequence ID" value="NZ_JACCFO010000001.1"/>
</dbReference>
<evidence type="ECO:0000313" key="2">
    <source>
        <dbReference type="Proteomes" id="UP000575985"/>
    </source>
</evidence>
<dbReference type="Proteomes" id="UP000575985">
    <property type="component" value="Unassembled WGS sequence"/>
</dbReference>
<comment type="caution">
    <text evidence="1">The sequence shown here is derived from an EMBL/GenBank/DDBJ whole genome shotgun (WGS) entry which is preliminary data.</text>
</comment>
<protein>
    <submittedName>
        <fullName evidence="1">Uncharacterized protein</fullName>
    </submittedName>
</protein>
<organism evidence="1 2">
    <name type="scientific">Streptomonospora nanhaiensis</name>
    <dbReference type="NCBI Taxonomy" id="1323731"/>
    <lineage>
        <taxon>Bacteria</taxon>
        <taxon>Bacillati</taxon>
        <taxon>Actinomycetota</taxon>
        <taxon>Actinomycetes</taxon>
        <taxon>Streptosporangiales</taxon>
        <taxon>Nocardiopsidaceae</taxon>
        <taxon>Streptomonospora</taxon>
    </lineage>
</organism>
<proteinExistence type="predicted"/>
<evidence type="ECO:0000313" key="1">
    <source>
        <dbReference type="EMBL" id="NYI95906.1"/>
    </source>
</evidence>
<name>A0A853BMT6_9ACTN</name>
<dbReference type="EMBL" id="JACCFO010000001">
    <property type="protein sequence ID" value="NYI95906.1"/>
    <property type="molecule type" value="Genomic_DNA"/>
</dbReference>
<keyword evidence="2" id="KW-1185">Reference proteome</keyword>
<accession>A0A853BMT6</accession>
<reference evidence="1 2" key="1">
    <citation type="submission" date="2020-07" db="EMBL/GenBank/DDBJ databases">
        <title>Sequencing the genomes of 1000 actinobacteria strains.</title>
        <authorList>
            <person name="Klenk H.-P."/>
        </authorList>
    </citation>
    <scope>NUCLEOTIDE SEQUENCE [LARGE SCALE GENOMIC DNA]</scope>
    <source>
        <strain evidence="1 2">DSM 45927</strain>
    </source>
</reference>